<gene>
    <name evidence="3" type="ORF">ACFQMF_01520</name>
</gene>
<dbReference type="RefSeq" id="WP_256407350.1">
    <property type="nucleotide sequence ID" value="NZ_JANHDN010000001.1"/>
</dbReference>
<feature type="transmembrane region" description="Helical" evidence="2">
    <location>
        <begin position="410"/>
        <end position="436"/>
    </location>
</feature>
<evidence type="ECO:0000256" key="1">
    <source>
        <dbReference type="SAM" id="MobiDB-lite"/>
    </source>
</evidence>
<evidence type="ECO:0000256" key="2">
    <source>
        <dbReference type="SAM" id="Phobius"/>
    </source>
</evidence>
<comment type="caution">
    <text evidence="3">The sequence shown here is derived from an EMBL/GenBank/DDBJ whole genome shotgun (WGS) entry which is preliminary data.</text>
</comment>
<name>A0ABD6AG77_9EURY</name>
<feature type="transmembrane region" description="Helical" evidence="2">
    <location>
        <begin position="480"/>
        <end position="502"/>
    </location>
</feature>
<keyword evidence="2" id="KW-0812">Transmembrane</keyword>
<keyword evidence="2" id="KW-0472">Membrane</keyword>
<feature type="region of interest" description="Disordered" evidence="1">
    <location>
        <begin position="552"/>
        <end position="634"/>
    </location>
</feature>
<sequence>MELETLKAKLVATNEISKSLETTAASADRVADSMREGAVAGAELATAAARTDEEATDLARSLGKANSELAEGAAQGAVYAEGMGEVAQQQAEASAAAALFEQRLESVGDEATQSAAQLGAFSGAAESAASSSVRANVAGLSGPLTRVGAVAAAATPAVLGLGSALSGIAGFSGLGGLAAGGLTAAGIQARAEEMAAMSSELEDAAAAREELFANFKDQLADAFAPIQNADVTQQFALRNLEAVVDVAEDASTSLQAVDDTVIGVASGLREAAVATSPEAFAALADQTERLAPLFSRLDGAISDLPQLINFLGDATARVGPDLFQLAAAAVPVAAGLAEVGIAASDVLLPPLNASLFVLGGLLGTFQALPSPIQNAAAGMVLAAGAASIASSAMAAYSASTFASTVATKGLIAAIGTLLGPVTATGLAIAAVGGAVLGLASHFGLLDDAAGVLTGTWNTLVEVQEMLLNTVLGTAKALGDFLGPVSLLLGPIGLLSFAISNWAEIMDYANNRIDWMQRKIKALARVANNVLGPVLDMVRKTSEEIDEAGGVELDAAKFGDEGDDGDGSSGLGGSDGEGPPPAAPAATTGSGSTDQSVNIDTLVVEDRSGNADQTADKVIRRLRKQSRREGGHPTG</sequence>
<keyword evidence="4" id="KW-1185">Reference proteome</keyword>
<feature type="compositionally biased region" description="Gly residues" evidence="1">
    <location>
        <begin position="566"/>
        <end position="575"/>
    </location>
</feature>
<dbReference type="EMBL" id="JBHTBL010000001">
    <property type="protein sequence ID" value="MFC7323250.1"/>
    <property type="molecule type" value="Genomic_DNA"/>
</dbReference>
<protein>
    <recommendedName>
        <fullName evidence="5">Phage tail tape measure protein, TP901 family, core region</fullName>
    </recommendedName>
</protein>
<organism evidence="3 4">
    <name type="scientific">Halorubrum rutilum</name>
    <dbReference type="NCBI Taxonomy" id="1364933"/>
    <lineage>
        <taxon>Archaea</taxon>
        <taxon>Methanobacteriati</taxon>
        <taxon>Methanobacteriota</taxon>
        <taxon>Stenosarchaea group</taxon>
        <taxon>Halobacteria</taxon>
        <taxon>Halobacteriales</taxon>
        <taxon>Haloferacaceae</taxon>
        <taxon>Halorubrum</taxon>
    </lineage>
</organism>
<evidence type="ECO:0000313" key="3">
    <source>
        <dbReference type="EMBL" id="MFC7323250.1"/>
    </source>
</evidence>
<feature type="compositionally biased region" description="Basic and acidic residues" evidence="1">
    <location>
        <begin position="603"/>
        <end position="618"/>
    </location>
</feature>
<dbReference type="AlphaFoldDB" id="A0ABD6AG77"/>
<feature type="compositionally biased region" description="Low complexity" evidence="1">
    <location>
        <begin position="583"/>
        <end position="592"/>
    </location>
</feature>
<reference evidence="3 4" key="1">
    <citation type="journal article" date="2019" name="Int. J. Syst. Evol. Microbiol.">
        <title>The Global Catalogue of Microorganisms (GCM) 10K type strain sequencing project: providing services to taxonomists for standard genome sequencing and annotation.</title>
        <authorList>
            <consortium name="The Broad Institute Genomics Platform"/>
            <consortium name="The Broad Institute Genome Sequencing Center for Infectious Disease"/>
            <person name="Wu L."/>
            <person name="Ma J."/>
        </authorList>
    </citation>
    <scope>NUCLEOTIDE SEQUENCE [LARGE SCALE GENOMIC DNA]</scope>
    <source>
        <strain evidence="3 4">CGMCC 1.12554</strain>
    </source>
</reference>
<feature type="transmembrane region" description="Helical" evidence="2">
    <location>
        <begin position="375"/>
        <end position="398"/>
    </location>
</feature>
<evidence type="ECO:0008006" key="5">
    <source>
        <dbReference type="Google" id="ProtNLM"/>
    </source>
</evidence>
<dbReference type="Proteomes" id="UP001596545">
    <property type="component" value="Unassembled WGS sequence"/>
</dbReference>
<proteinExistence type="predicted"/>
<keyword evidence="2" id="KW-1133">Transmembrane helix</keyword>
<evidence type="ECO:0000313" key="4">
    <source>
        <dbReference type="Proteomes" id="UP001596545"/>
    </source>
</evidence>
<accession>A0ABD6AG77</accession>